<dbReference type="InterPro" id="IPR001229">
    <property type="entry name" value="Jacalin-like_lectin_dom"/>
</dbReference>
<evidence type="ECO:0000313" key="5">
    <source>
        <dbReference type="EMBL" id="KAF8696167.1"/>
    </source>
</evidence>
<comment type="caution">
    <text evidence="5">The sequence shown here is derived from an EMBL/GenBank/DDBJ whole genome shotgun (WGS) entry which is preliminary data.</text>
</comment>
<evidence type="ECO:0000256" key="3">
    <source>
        <dbReference type="SAM" id="Phobius"/>
    </source>
</evidence>
<gene>
    <name evidence="5" type="ORF">HU200_037062</name>
</gene>
<dbReference type="Pfam" id="PF01419">
    <property type="entry name" value="Jacalin"/>
    <property type="match status" value="1"/>
</dbReference>
<evidence type="ECO:0000313" key="6">
    <source>
        <dbReference type="Proteomes" id="UP000636709"/>
    </source>
</evidence>
<evidence type="ECO:0000259" key="4">
    <source>
        <dbReference type="Pfam" id="PF01419"/>
    </source>
</evidence>
<feature type="region of interest" description="Disordered" evidence="2">
    <location>
        <begin position="160"/>
        <end position="189"/>
    </location>
</feature>
<dbReference type="Proteomes" id="UP000636709">
    <property type="component" value="Unassembled WGS sequence"/>
</dbReference>
<accession>A0A835BFF7</accession>
<feature type="domain" description="Jacalin-type lectin" evidence="4">
    <location>
        <begin position="182"/>
        <end position="227"/>
    </location>
</feature>
<dbReference type="GO" id="GO:0030246">
    <property type="term" value="F:carbohydrate binding"/>
    <property type="evidence" value="ECO:0007669"/>
    <property type="project" value="UniProtKB-KW"/>
</dbReference>
<evidence type="ECO:0000256" key="2">
    <source>
        <dbReference type="SAM" id="MobiDB-lite"/>
    </source>
</evidence>
<dbReference type="EMBL" id="JACEFO010001882">
    <property type="protein sequence ID" value="KAF8696167.1"/>
    <property type="molecule type" value="Genomic_DNA"/>
</dbReference>
<name>A0A835BFF7_9POAL</name>
<feature type="transmembrane region" description="Helical" evidence="3">
    <location>
        <begin position="13"/>
        <end position="39"/>
    </location>
</feature>
<sequence length="361" mass="38449">MAVTEVVAVEAKVVVVVAVAAKVAVVVAMVVVAGAVLLAGVVAPVKTEYTGDLNSKFEFDRFLPVTAVTGSENRYRRPAVGPTANLALPQKERKSLPLTSTNIARLQSRRLPTLLGQARRGRAEVAAAPTSTTIFPYFSMDFFCHMAAIVAPLLPPVPEFTQPAPPRSPETGGSGHGEAARGSCPWDDGPHRGVRSIAVTHKRFLESMRVEYADRNGRPLLGEKHGGGTHWPEPLLHTSYSYARPSCRAGLPVRVRDDWGERVLATARRTAGGTVYGPFGGDAGADDGFTCWERLAPRRAGPLHALRRGPRARARGVPILRPSSTAAMAASSSSEQEETVLVVLQVTLHGGSVAVHWPGKG</sequence>
<keyword evidence="1" id="KW-0430">Lectin</keyword>
<dbReference type="Gene3D" id="2.100.10.30">
    <property type="entry name" value="Jacalin-like lectin domain"/>
    <property type="match status" value="1"/>
</dbReference>
<dbReference type="AlphaFoldDB" id="A0A835BFF7"/>
<keyword evidence="3" id="KW-0812">Transmembrane</keyword>
<organism evidence="5 6">
    <name type="scientific">Digitaria exilis</name>
    <dbReference type="NCBI Taxonomy" id="1010633"/>
    <lineage>
        <taxon>Eukaryota</taxon>
        <taxon>Viridiplantae</taxon>
        <taxon>Streptophyta</taxon>
        <taxon>Embryophyta</taxon>
        <taxon>Tracheophyta</taxon>
        <taxon>Spermatophyta</taxon>
        <taxon>Magnoliopsida</taxon>
        <taxon>Liliopsida</taxon>
        <taxon>Poales</taxon>
        <taxon>Poaceae</taxon>
        <taxon>PACMAD clade</taxon>
        <taxon>Panicoideae</taxon>
        <taxon>Panicodae</taxon>
        <taxon>Paniceae</taxon>
        <taxon>Anthephorinae</taxon>
        <taxon>Digitaria</taxon>
    </lineage>
</organism>
<keyword evidence="3" id="KW-0472">Membrane</keyword>
<dbReference type="InterPro" id="IPR036404">
    <property type="entry name" value="Jacalin-like_lectin_dom_sf"/>
</dbReference>
<proteinExistence type="predicted"/>
<dbReference type="SUPFAM" id="SSF51101">
    <property type="entry name" value="Mannose-binding lectins"/>
    <property type="match status" value="1"/>
</dbReference>
<keyword evidence="6" id="KW-1185">Reference proteome</keyword>
<keyword evidence="3" id="KW-1133">Transmembrane helix</keyword>
<reference evidence="5" key="1">
    <citation type="submission" date="2020-07" db="EMBL/GenBank/DDBJ databases">
        <title>Genome sequence and genetic diversity analysis of an under-domesticated orphan crop, white fonio (Digitaria exilis).</title>
        <authorList>
            <person name="Bennetzen J.L."/>
            <person name="Chen S."/>
            <person name="Ma X."/>
            <person name="Wang X."/>
            <person name="Yssel A.E.J."/>
            <person name="Chaluvadi S.R."/>
            <person name="Johnson M."/>
            <person name="Gangashetty P."/>
            <person name="Hamidou F."/>
            <person name="Sanogo M.D."/>
            <person name="Zwaenepoel A."/>
            <person name="Wallace J."/>
            <person name="Van De Peer Y."/>
            <person name="Van Deynze A."/>
        </authorList>
    </citation>
    <scope>NUCLEOTIDE SEQUENCE</scope>
    <source>
        <tissue evidence="5">Leaves</tissue>
    </source>
</reference>
<protein>
    <recommendedName>
        <fullName evidence="4">Jacalin-type lectin domain-containing protein</fullName>
    </recommendedName>
</protein>
<evidence type="ECO:0000256" key="1">
    <source>
        <dbReference type="ARBA" id="ARBA00022734"/>
    </source>
</evidence>